<dbReference type="HOGENOM" id="CLU_994215_0_0_1"/>
<name>A0A067PM84_9AGAM</name>
<sequence length="280" mass="30629">MARILVGVEPFCGEEGADRVNKVLLREWLSVRHGEKRGFRRGRVAVEDIPHENVSFGGWQSEEQMRGICDVRDELDGALREIHGDGDGEFRVLIFLAMETFDPSDKSLDDWGFCCFEWKIRVDVEGVNVGEVEFNGFGLDSASERSNPGHDSRLGCWKEGPVAVAKLVEHDKVEIGFLTNRVGFPGAGGEAMPEVKGYEARVYNVGPLKGITPSSNSLNNGVQLIELDIPFMEVTRDSGCEPLTAKDSTNALGATGIGVDVQDGMVRSNKADAIPPFCEL</sequence>
<dbReference type="InParanoid" id="A0A067PM84"/>
<gene>
    <name evidence="1" type="ORF">JAAARDRAFT_50305</name>
</gene>
<accession>A0A067PM84</accession>
<dbReference type="EMBL" id="KL197740">
    <property type="protein sequence ID" value="KDQ52407.1"/>
    <property type="molecule type" value="Genomic_DNA"/>
</dbReference>
<keyword evidence="2" id="KW-1185">Reference proteome</keyword>
<organism evidence="1 2">
    <name type="scientific">Jaapia argillacea MUCL 33604</name>
    <dbReference type="NCBI Taxonomy" id="933084"/>
    <lineage>
        <taxon>Eukaryota</taxon>
        <taxon>Fungi</taxon>
        <taxon>Dikarya</taxon>
        <taxon>Basidiomycota</taxon>
        <taxon>Agaricomycotina</taxon>
        <taxon>Agaricomycetes</taxon>
        <taxon>Agaricomycetidae</taxon>
        <taxon>Jaapiales</taxon>
        <taxon>Jaapiaceae</taxon>
        <taxon>Jaapia</taxon>
    </lineage>
</organism>
<protein>
    <submittedName>
        <fullName evidence="1">Uncharacterized protein</fullName>
    </submittedName>
</protein>
<evidence type="ECO:0000313" key="1">
    <source>
        <dbReference type="EMBL" id="KDQ52407.1"/>
    </source>
</evidence>
<evidence type="ECO:0000313" key="2">
    <source>
        <dbReference type="Proteomes" id="UP000027265"/>
    </source>
</evidence>
<dbReference type="AlphaFoldDB" id="A0A067PM84"/>
<dbReference type="Proteomes" id="UP000027265">
    <property type="component" value="Unassembled WGS sequence"/>
</dbReference>
<reference evidence="2" key="1">
    <citation type="journal article" date="2014" name="Proc. Natl. Acad. Sci. U.S.A.">
        <title>Extensive sampling of basidiomycete genomes demonstrates inadequacy of the white-rot/brown-rot paradigm for wood decay fungi.</title>
        <authorList>
            <person name="Riley R."/>
            <person name="Salamov A.A."/>
            <person name="Brown D.W."/>
            <person name="Nagy L.G."/>
            <person name="Floudas D."/>
            <person name="Held B.W."/>
            <person name="Levasseur A."/>
            <person name="Lombard V."/>
            <person name="Morin E."/>
            <person name="Otillar R."/>
            <person name="Lindquist E.A."/>
            <person name="Sun H."/>
            <person name="LaButti K.M."/>
            <person name="Schmutz J."/>
            <person name="Jabbour D."/>
            <person name="Luo H."/>
            <person name="Baker S.E."/>
            <person name="Pisabarro A.G."/>
            <person name="Walton J.D."/>
            <person name="Blanchette R.A."/>
            <person name="Henrissat B."/>
            <person name="Martin F."/>
            <person name="Cullen D."/>
            <person name="Hibbett D.S."/>
            <person name="Grigoriev I.V."/>
        </authorList>
    </citation>
    <scope>NUCLEOTIDE SEQUENCE [LARGE SCALE GENOMIC DNA]</scope>
    <source>
        <strain evidence="2">MUCL 33604</strain>
    </source>
</reference>
<proteinExistence type="predicted"/>